<evidence type="ECO:0000313" key="2">
    <source>
        <dbReference type="Proteomes" id="UP000223596"/>
    </source>
</evidence>
<dbReference type="RefSeq" id="WP_003519476.1">
    <property type="nucleotide sequence ID" value="NZ_CP013828.1"/>
</dbReference>
<name>A0AB36TDQ6_ACETH</name>
<gene>
    <name evidence="1" type="ORF">M972_11821</name>
</gene>
<dbReference type="AlphaFoldDB" id="A0AB36TDQ6"/>
<proteinExistence type="predicted"/>
<dbReference type="EMBL" id="PDBW01000001">
    <property type="protein sequence ID" value="PFH02059.1"/>
    <property type="molecule type" value="Genomic_DNA"/>
</dbReference>
<sequence length="976" mass="111372">MKRVNSFLVIIILIVPIAFSQSIFVNAASKEEVKASLKLANEFLIDNYSFSEDYFTERSFYEEREINDKLAVKGNGLNVFGNLPVFVYGDMDEGAREGTKYGNDQRVYDAEGDPRALGFSFIDEPYPNPEFHIDEVTYVRRWIKEPWILPENGERGITKELSPDDPRDTHTKQYLEYQPNTFASTYSVIRQWVKGSSTFLPDKVEKQTGDRKFFNKCIEGELPASIAENPEDYIYIIQPPTYESWGVGIAFYYYGGTGKDNIYKPNYYSYYQFFRYKPFVLVEKDIIPVFEAVQLSAVPGTPVMVSVRIDSTFDKVLKNVSYKWEITSDGKPVENVTYLGKGMEAIGTVNLAADKTFSGMKKEETDPEEEIEEKEEELEAEETEVMGAPVLYASFIMPDGDVEIRFEVNTDESVKEYNNAYKVENKKISERDYSNNVLTRTIKVVEPINTTGEATLDYNVLSKKINVSLPDENGMTAELDVGDGWLVSDVSGGVNVTNVTPQLYKSFEVTGNKIPGGTRQTTVTLYPEFSTTIHRKDVTYDSATGLYDNPEEKKYLDGPSTRAKTGAVEAEGNATTTRRYRCGGCVWIPDDSEDSSSGTWVCPGHTENISATFGYVADQRVITAKIYNGMPSIPQKKFLDEIKFNTINSLSKEMFWTSEPYKFNVVRWMAHEDENGQLYGWTAVPGRYQRIFTQQNKAEIKWGIVSTMEKDYEKSREAARRRDYNKENYDKAVFASDENLKNYRYPIKSGYYFNPTGTYTFEVKTEIYKPEKKPTAEHKEIVESLINSFRYESNLIYIDNNNRAVNIQNQPVPAYGGKLSSVPAVLTFKDPTGVNNVKLLYEERSSAEPIYEELKHSQVSGGYTDPRLLAILEGYSESGTQSSRDNYKYREYIEDGQTMYKITETTRVTIRVNPHNVRLYTHPNMPDGKYVVRAYIDNINLAQSKNEYKKLGELKGIENLDRIEIVVKGSIFDDIS</sequence>
<protein>
    <submittedName>
        <fullName evidence="1">Uncharacterized protein</fullName>
    </submittedName>
</protein>
<organism evidence="1 2">
    <name type="scientific">Acetivibrio thermocellus AD2</name>
    <dbReference type="NCBI Taxonomy" id="1138384"/>
    <lineage>
        <taxon>Bacteria</taxon>
        <taxon>Bacillati</taxon>
        <taxon>Bacillota</taxon>
        <taxon>Clostridia</taxon>
        <taxon>Eubacteriales</taxon>
        <taxon>Oscillospiraceae</taxon>
        <taxon>Acetivibrio</taxon>
    </lineage>
</organism>
<evidence type="ECO:0000313" key="1">
    <source>
        <dbReference type="EMBL" id="PFH02059.1"/>
    </source>
</evidence>
<accession>A0AB36TDQ6</accession>
<comment type="caution">
    <text evidence="1">The sequence shown here is derived from an EMBL/GenBank/DDBJ whole genome shotgun (WGS) entry which is preliminary data.</text>
</comment>
<dbReference type="Proteomes" id="UP000223596">
    <property type="component" value="Unassembled WGS sequence"/>
</dbReference>
<reference evidence="1 2" key="1">
    <citation type="submission" date="2017-09" db="EMBL/GenBank/DDBJ databases">
        <title>Evaluation of Pacific Biosciences Sequencing Technology to Finishing C. thermocellum Genome Sequences.</title>
        <authorList>
            <person name="Brown S."/>
        </authorList>
    </citation>
    <scope>NUCLEOTIDE SEQUENCE [LARGE SCALE GENOMIC DNA]</scope>
    <source>
        <strain evidence="1 2">AD2</strain>
    </source>
</reference>